<sequence length="96" mass="9895">MFALIARPLIFGIAILLAGPAQAQSSATVPPERVKQLFELLDDPSVKAWMAEQRNQDAGSTAAPAGAETSPANASSDAVAAPGQMNTMASSTLDRI</sequence>
<dbReference type="Proteomes" id="UP000290444">
    <property type="component" value="Unassembled WGS sequence"/>
</dbReference>
<reference evidence="3 4" key="1">
    <citation type="submission" date="2017-03" db="EMBL/GenBank/DDBJ databases">
        <authorList>
            <person name="Safronova V.I."/>
            <person name="Sazanova A.L."/>
            <person name="Chirak E.R."/>
        </authorList>
    </citation>
    <scope>NUCLEOTIDE SEQUENCE [LARGE SCALE GENOMIC DNA]</scope>
    <source>
        <strain evidence="3 4">Opo-242</strain>
    </source>
</reference>
<feature type="region of interest" description="Disordered" evidence="1">
    <location>
        <begin position="51"/>
        <end position="96"/>
    </location>
</feature>
<feature type="chain" id="PRO_5020421606" description="Mechanosensitive ion channel family protein" evidence="2">
    <location>
        <begin position="24"/>
        <end position="96"/>
    </location>
</feature>
<comment type="caution">
    <text evidence="3">The sequence shown here is derived from an EMBL/GenBank/DDBJ whole genome shotgun (WGS) entry which is preliminary data.</text>
</comment>
<name>A0A4Q1VB75_9HYPH</name>
<accession>A0A4Q1VB75</accession>
<organism evidence="3 4">
    <name type="scientific">Mesorhizobium erdmanii</name>
    <dbReference type="NCBI Taxonomy" id="1777866"/>
    <lineage>
        <taxon>Bacteria</taxon>
        <taxon>Pseudomonadati</taxon>
        <taxon>Pseudomonadota</taxon>
        <taxon>Alphaproteobacteria</taxon>
        <taxon>Hyphomicrobiales</taxon>
        <taxon>Phyllobacteriaceae</taxon>
        <taxon>Mesorhizobium</taxon>
    </lineage>
</organism>
<proteinExistence type="predicted"/>
<keyword evidence="2" id="KW-0732">Signal</keyword>
<evidence type="ECO:0000256" key="2">
    <source>
        <dbReference type="SAM" id="SignalP"/>
    </source>
</evidence>
<dbReference type="EMBL" id="MZXX01000012">
    <property type="protein sequence ID" value="RXT47986.1"/>
    <property type="molecule type" value="Genomic_DNA"/>
</dbReference>
<evidence type="ECO:0000313" key="4">
    <source>
        <dbReference type="Proteomes" id="UP000290444"/>
    </source>
</evidence>
<feature type="signal peptide" evidence="2">
    <location>
        <begin position="1"/>
        <end position="23"/>
    </location>
</feature>
<gene>
    <name evidence="3" type="ORF">B5V01_07945</name>
</gene>
<dbReference type="AlphaFoldDB" id="A0A4Q1VB75"/>
<evidence type="ECO:0000256" key="1">
    <source>
        <dbReference type="SAM" id="MobiDB-lite"/>
    </source>
</evidence>
<protein>
    <recommendedName>
        <fullName evidence="5">Mechanosensitive ion channel family protein</fullName>
    </recommendedName>
</protein>
<feature type="non-terminal residue" evidence="3">
    <location>
        <position position="96"/>
    </location>
</feature>
<feature type="compositionally biased region" description="Polar residues" evidence="1">
    <location>
        <begin position="84"/>
        <end position="96"/>
    </location>
</feature>
<evidence type="ECO:0008006" key="5">
    <source>
        <dbReference type="Google" id="ProtNLM"/>
    </source>
</evidence>
<evidence type="ECO:0000313" key="3">
    <source>
        <dbReference type="EMBL" id="RXT47986.1"/>
    </source>
</evidence>